<keyword evidence="2" id="KW-1185">Reference proteome</keyword>
<reference evidence="1" key="1">
    <citation type="submission" date="2020-03" db="EMBL/GenBank/DDBJ databases">
        <title>Castanea mollissima Vanexum genome sequencing.</title>
        <authorList>
            <person name="Staton M."/>
        </authorList>
    </citation>
    <scope>NUCLEOTIDE SEQUENCE</scope>
    <source>
        <tissue evidence="1">Leaf</tissue>
    </source>
</reference>
<proteinExistence type="predicted"/>
<accession>A0A8J4QTC4</accession>
<dbReference type="Proteomes" id="UP000737018">
    <property type="component" value="Unassembled WGS sequence"/>
</dbReference>
<evidence type="ECO:0000313" key="2">
    <source>
        <dbReference type="Proteomes" id="UP000737018"/>
    </source>
</evidence>
<organism evidence="1 2">
    <name type="scientific">Castanea mollissima</name>
    <name type="common">Chinese chestnut</name>
    <dbReference type="NCBI Taxonomy" id="60419"/>
    <lineage>
        <taxon>Eukaryota</taxon>
        <taxon>Viridiplantae</taxon>
        <taxon>Streptophyta</taxon>
        <taxon>Embryophyta</taxon>
        <taxon>Tracheophyta</taxon>
        <taxon>Spermatophyta</taxon>
        <taxon>Magnoliopsida</taxon>
        <taxon>eudicotyledons</taxon>
        <taxon>Gunneridae</taxon>
        <taxon>Pentapetalae</taxon>
        <taxon>rosids</taxon>
        <taxon>fabids</taxon>
        <taxon>Fagales</taxon>
        <taxon>Fagaceae</taxon>
        <taxon>Castanea</taxon>
    </lineage>
</organism>
<dbReference type="AlphaFoldDB" id="A0A8J4QTC4"/>
<dbReference type="EMBL" id="JRKL02004483">
    <property type="protein sequence ID" value="KAF3952489.1"/>
    <property type="molecule type" value="Genomic_DNA"/>
</dbReference>
<name>A0A8J4QTC4_9ROSI</name>
<gene>
    <name evidence="1" type="ORF">CMV_021957</name>
</gene>
<protein>
    <submittedName>
        <fullName evidence="1">Uncharacterized protein</fullName>
    </submittedName>
</protein>
<evidence type="ECO:0000313" key="1">
    <source>
        <dbReference type="EMBL" id="KAF3952489.1"/>
    </source>
</evidence>
<comment type="caution">
    <text evidence="1">The sequence shown here is derived from an EMBL/GenBank/DDBJ whole genome shotgun (WGS) entry which is preliminary data.</text>
</comment>
<sequence length="169" mass="19278">MLILSPLPSPYIYTQSSASKLINFIRIGSSLFLLCFVHHRSSSQFQMGKPSQNSSNVRAQWPSRVTTIFCEACVDEVFKAKGTIAATDEWWERKLMEVPEAAKFREKGVIPMDYNDYIDNSDEDHSSDVETDEYDDEELYDLAMAGCHVAMLSVDNLSTFQNHHQENII</sequence>
<dbReference type="OrthoDB" id="1676438at2759"/>